<comment type="caution">
    <text evidence="1">The sequence shown here is derived from an EMBL/GenBank/DDBJ whole genome shotgun (WGS) entry which is preliminary data.</text>
</comment>
<proteinExistence type="predicted"/>
<dbReference type="PATRIC" id="fig|1218506.3.peg.12"/>
<keyword evidence="2" id="KW-1185">Reference proteome</keyword>
<dbReference type="AlphaFoldDB" id="A0A0F4L603"/>
<dbReference type="OrthoDB" id="2311249at2"/>
<keyword evidence="1" id="KW-0614">Plasmid</keyword>
<gene>
    <name evidence="1" type="ORF">JF75_19630</name>
</gene>
<accession>A0A0F4L603</accession>
<evidence type="ECO:0000313" key="2">
    <source>
        <dbReference type="Proteomes" id="UP000033612"/>
    </source>
</evidence>
<dbReference type="RefSeq" id="WP_046333027.1">
    <property type="nucleotide sequence ID" value="NZ_JBHTBO010000017.1"/>
</dbReference>
<dbReference type="Proteomes" id="UP000033612">
    <property type="component" value="Unassembled WGS sequence"/>
</dbReference>
<dbReference type="HOGENOM" id="CLU_072554_0_0_9"/>
<protein>
    <submittedName>
        <fullName evidence="1">Bacteriocin helveticin-J</fullName>
    </submittedName>
</protein>
<dbReference type="GO" id="GO:0042742">
    <property type="term" value="P:defense response to bacterium"/>
    <property type="evidence" value="ECO:0007669"/>
    <property type="project" value="InterPro"/>
</dbReference>
<name>A0A0F4L603_9LACO</name>
<dbReference type="EMBL" id="JXLH01000039">
    <property type="protein sequence ID" value="KJY54075.1"/>
    <property type="molecule type" value="Genomic_DNA"/>
</dbReference>
<evidence type="ECO:0000313" key="1">
    <source>
        <dbReference type="EMBL" id="KJY54075.1"/>
    </source>
</evidence>
<reference evidence="1 2" key="1">
    <citation type="submission" date="2015-01" db="EMBL/GenBank/DDBJ databases">
        <title>Comparative genomics of the lactic acid bacteria isolated from the honey bee gut.</title>
        <authorList>
            <person name="Ellegaard K.M."/>
            <person name="Tamarit D."/>
            <person name="Javelind E."/>
            <person name="Olofsson T."/>
            <person name="Andersson S.G."/>
            <person name="Vasquez A."/>
        </authorList>
    </citation>
    <scope>NUCLEOTIDE SEQUENCE [LARGE SCALE GENOMIC DNA]</scope>
    <source>
        <strain evidence="1 2">Hma2</strain>
        <plasmid evidence="1">pHma2p1</plasmid>
    </source>
</reference>
<dbReference type="InterPro" id="IPR035280">
    <property type="entry name" value="Helveticin_J"/>
</dbReference>
<dbReference type="Pfam" id="PF17312">
    <property type="entry name" value="Helveticin_J"/>
    <property type="match status" value="1"/>
</dbReference>
<organism evidence="1 2">
    <name type="scientific">Lactobacillus kimbladii</name>
    <dbReference type="NCBI Taxonomy" id="1218506"/>
    <lineage>
        <taxon>Bacteria</taxon>
        <taxon>Bacillati</taxon>
        <taxon>Bacillota</taxon>
        <taxon>Bacilli</taxon>
        <taxon>Lactobacillales</taxon>
        <taxon>Lactobacillaceae</taxon>
        <taxon>Lactobacillus</taxon>
    </lineage>
</organism>
<sequence length="349" mass="39300">MRKVSSVTPSLKYELNGLHQVVVQKGNVATKYIYALQQLAKGTDTVVYRARKDGFNAQFTKGEKHFRLFLKGAKKSGTAGSHTQTWEYAGPNGNGEWFIGTKPKKLSSSKYYWATQIARVKFQNKKYTKNTQMPRLSALNRAGAGYDDNVVYPGVNLLRSEAAVSPNYLDMLIVTIDTSGTAHFGFYSVNEINKALNGGPTNYPLDQFRCSYAFKIENFTSAVGSIQGFDIDDKKNIYISSEAAPKTDDVGQGVAQDRYIYKIPYGYQKLPNGLVDWNSTENWHRINLNANNNDHNNGSVLDRSKFVTEFESIQVINKNDAYLTVSYHDATTLKTLHSRIYEITWNDPE</sequence>
<geneLocation type="plasmid" evidence="1">
    <name>pHma2p1</name>
</geneLocation>